<dbReference type="GO" id="GO:0005886">
    <property type="term" value="C:plasma membrane"/>
    <property type="evidence" value="ECO:0007669"/>
    <property type="project" value="UniProtKB-SubCell"/>
</dbReference>
<feature type="transmembrane region" description="Helical" evidence="8">
    <location>
        <begin position="75"/>
        <end position="93"/>
    </location>
</feature>
<dbReference type="Proteomes" id="UP001196408">
    <property type="component" value="Unassembled WGS sequence"/>
</dbReference>
<feature type="transmembrane region" description="Helical" evidence="8">
    <location>
        <begin position="365"/>
        <end position="386"/>
    </location>
</feature>
<dbReference type="PANTHER" id="PTHR23522:SF10">
    <property type="entry name" value="3-PHENYLPROPIONIC ACID TRANSPORTER-RELATED"/>
    <property type="match status" value="1"/>
</dbReference>
<dbReference type="PANTHER" id="PTHR23522">
    <property type="entry name" value="BLL5896 PROTEIN"/>
    <property type="match status" value="1"/>
</dbReference>
<feature type="transmembrane region" description="Helical" evidence="8">
    <location>
        <begin position="162"/>
        <end position="179"/>
    </location>
</feature>
<evidence type="ECO:0000256" key="1">
    <source>
        <dbReference type="ARBA" id="ARBA00004429"/>
    </source>
</evidence>
<organism evidence="10 12">
    <name type="scientific">Catenibacterium mitsuokai</name>
    <dbReference type="NCBI Taxonomy" id="100886"/>
    <lineage>
        <taxon>Bacteria</taxon>
        <taxon>Bacillati</taxon>
        <taxon>Bacillota</taxon>
        <taxon>Erysipelotrichia</taxon>
        <taxon>Erysipelotrichales</taxon>
        <taxon>Coprobacillaceae</taxon>
        <taxon>Catenibacterium</taxon>
    </lineage>
</organism>
<evidence type="ECO:0000256" key="4">
    <source>
        <dbReference type="ARBA" id="ARBA00022519"/>
    </source>
</evidence>
<accession>A0AAW4MQB5</accession>
<dbReference type="InterPro" id="IPR024989">
    <property type="entry name" value="MFS_assoc_dom"/>
</dbReference>
<evidence type="ECO:0000256" key="7">
    <source>
        <dbReference type="ARBA" id="ARBA00023136"/>
    </source>
</evidence>
<sequence length="394" mass="42776">MEQSKSINVRYSMLQGIYFVGFCTVMGYAAVYLGSIGMSSSLIGIVLAIANILTSIAQPVLGGFVDKSNISMKKVLMIMFGLCSILSVLLMFVSKVTFLAAALFIAVSTILYTTMPLVNSLAFAFQKQGIDVKFGVARGIGSVAYALASLVLGNVVKAVSPTLMPLAYIVIFLGILPLIRSFKIPETEIDEVIEEKVVEKESTGAFIKKHLKFMIFLAGFVLVYFDHTIINNFFINVIKNVGGNTGDMGNAVFLAAMLELPTMALFEKYKNKINIKNTIIISAIFFTLKHTLTYFATNMFMIYLAQATQMLAYALFIPASVYYVDKLFDAKDAVKGQALVTTSMTVSGVLASFLGGILLDSMGVYETLFLGLVLSVVGTIVMIVTVENVNKKGA</sequence>
<dbReference type="PROSITE" id="PS50850">
    <property type="entry name" value="MFS"/>
    <property type="match status" value="1"/>
</dbReference>
<evidence type="ECO:0000256" key="5">
    <source>
        <dbReference type="ARBA" id="ARBA00022692"/>
    </source>
</evidence>
<comment type="subcellular location">
    <subcellularLocation>
        <location evidence="1">Cell inner membrane</location>
        <topology evidence="1">Multi-pass membrane protein</topology>
    </subcellularLocation>
</comment>
<evidence type="ECO:0000313" key="12">
    <source>
        <dbReference type="Proteomes" id="UP001196408"/>
    </source>
</evidence>
<keyword evidence="5 8" id="KW-0812">Transmembrane</keyword>
<keyword evidence="13" id="KW-1185">Reference proteome</keyword>
<name>A0AAW4MQB5_9FIRM</name>
<feature type="transmembrane region" description="Helical" evidence="8">
    <location>
        <begin position="213"/>
        <end position="236"/>
    </location>
</feature>
<feature type="transmembrane region" description="Helical" evidence="8">
    <location>
        <begin position="336"/>
        <end position="359"/>
    </location>
</feature>
<dbReference type="GO" id="GO:0015528">
    <property type="term" value="F:lactose:proton symporter activity"/>
    <property type="evidence" value="ECO:0007669"/>
    <property type="project" value="TreeGrafter"/>
</dbReference>
<dbReference type="EMBL" id="JAHOEF010000015">
    <property type="protein sequence ID" value="MBV3382351.1"/>
    <property type="molecule type" value="Genomic_DNA"/>
</dbReference>
<evidence type="ECO:0000259" key="9">
    <source>
        <dbReference type="PROSITE" id="PS50850"/>
    </source>
</evidence>
<feature type="transmembrane region" description="Helical" evidence="8">
    <location>
        <begin position="12"/>
        <end position="36"/>
    </location>
</feature>
<evidence type="ECO:0000313" key="10">
    <source>
        <dbReference type="EMBL" id="MBV3382351.1"/>
    </source>
</evidence>
<feature type="domain" description="Major facilitator superfamily (MFS) profile" evidence="9">
    <location>
        <begin position="212"/>
        <end position="394"/>
    </location>
</feature>
<evidence type="ECO:0000256" key="3">
    <source>
        <dbReference type="ARBA" id="ARBA00022475"/>
    </source>
</evidence>
<keyword evidence="6 8" id="KW-1133">Transmembrane helix</keyword>
<feature type="transmembrane region" description="Helical" evidence="8">
    <location>
        <begin position="278"/>
        <end position="296"/>
    </location>
</feature>
<evidence type="ECO:0000256" key="6">
    <source>
        <dbReference type="ARBA" id="ARBA00022989"/>
    </source>
</evidence>
<protein>
    <submittedName>
        <fullName evidence="10">MFS transporter</fullName>
    </submittedName>
</protein>
<evidence type="ECO:0000313" key="13">
    <source>
        <dbReference type="Proteomes" id="UP001197492"/>
    </source>
</evidence>
<feature type="transmembrane region" description="Helical" evidence="8">
    <location>
        <begin position="136"/>
        <end position="156"/>
    </location>
</feature>
<feature type="transmembrane region" description="Helical" evidence="8">
    <location>
        <begin position="302"/>
        <end position="324"/>
    </location>
</feature>
<dbReference type="InterPro" id="IPR020846">
    <property type="entry name" value="MFS_dom"/>
</dbReference>
<evidence type="ECO:0000256" key="8">
    <source>
        <dbReference type="SAM" id="Phobius"/>
    </source>
</evidence>
<keyword evidence="3" id="KW-1003">Cell membrane</keyword>
<keyword evidence="7 8" id="KW-0472">Membrane</keyword>
<keyword evidence="4" id="KW-0997">Cell inner membrane</keyword>
<evidence type="ECO:0000313" key="11">
    <source>
        <dbReference type="EMBL" id="MBV3392358.1"/>
    </source>
</evidence>
<dbReference type="RefSeq" id="WP_217747314.1">
    <property type="nucleotide sequence ID" value="NZ_JAHOEB010000016.1"/>
</dbReference>
<feature type="transmembrane region" description="Helical" evidence="8">
    <location>
        <begin position="42"/>
        <end position="63"/>
    </location>
</feature>
<gene>
    <name evidence="10" type="ORF">KSV97_03705</name>
    <name evidence="11" type="ORF">KSW06_03630</name>
</gene>
<dbReference type="GO" id="GO:0030395">
    <property type="term" value="F:lactose binding"/>
    <property type="evidence" value="ECO:0007669"/>
    <property type="project" value="TreeGrafter"/>
</dbReference>
<dbReference type="EMBL" id="JAHOEL010000016">
    <property type="protein sequence ID" value="MBV3392358.1"/>
    <property type="molecule type" value="Genomic_DNA"/>
</dbReference>
<dbReference type="Pfam" id="PF12832">
    <property type="entry name" value="MFS_1_like"/>
    <property type="match status" value="1"/>
</dbReference>
<reference evidence="10 13" key="1">
    <citation type="submission" date="2021-06" db="EMBL/GenBank/DDBJ databases">
        <title>Collection of gut derived symbiotic bacterial strains cultured from healthy donors.</title>
        <authorList>
            <person name="Lin H."/>
            <person name="Littmann E."/>
            <person name="Pamer E.G."/>
        </authorList>
    </citation>
    <scope>NUCLEOTIDE SEQUENCE</scope>
    <source>
        <strain evidence="11 13">MSK.21.70</strain>
        <strain evidence="10">MSK.21.82</strain>
    </source>
</reference>
<dbReference type="Proteomes" id="UP001197492">
    <property type="component" value="Unassembled WGS sequence"/>
</dbReference>
<dbReference type="AlphaFoldDB" id="A0AAW4MQB5"/>
<proteinExistence type="predicted"/>
<keyword evidence="2" id="KW-0813">Transport</keyword>
<comment type="caution">
    <text evidence="10">The sequence shown here is derived from an EMBL/GenBank/DDBJ whole genome shotgun (WGS) entry which is preliminary data.</text>
</comment>
<feature type="transmembrane region" description="Helical" evidence="8">
    <location>
        <begin position="99"/>
        <end position="124"/>
    </location>
</feature>
<evidence type="ECO:0000256" key="2">
    <source>
        <dbReference type="ARBA" id="ARBA00022448"/>
    </source>
</evidence>